<dbReference type="EMBL" id="HACA01012854">
    <property type="protein sequence ID" value="CDW30215.1"/>
    <property type="molecule type" value="Transcribed_RNA"/>
</dbReference>
<accession>A0A0K2TWI6</accession>
<feature type="non-terminal residue" evidence="1">
    <location>
        <position position="1"/>
    </location>
</feature>
<sequence length="55" mass="6055">ILDGGLKAQLYRQIRQAICFSSGKYFQIHGPLFPEIQTGDVILGILFSSLSTISI</sequence>
<proteinExistence type="predicted"/>
<evidence type="ECO:0000313" key="1">
    <source>
        <dbReference type="EMBL" id="CDW30215.1"/>
    </source>
</evidence>
<dbReference type="AlphaFoldDB" id="A0A0K2TWI6"/>
<organism evidence="1">
    <name type="scientific">Lepeophtheirus salmonis</name>
    <name type="common">Salmon louse</name>
    <name type="synonym">Caligus salmonis</name>
    <dbReference type="NCBI Taxonomy" id="72036"/>
    <lineage>
        <taxon>Eukaryota</taxon>
        <taxon>Metazoa</taxon>
        <taxon>Ecdysozoa</taxon>
        <taxon>Arthropoda</taxon>
        <taxon>Crustacea</taxon>
        <taxon>Multicrustacea</taxon>
        <taxon>Hexanauplia</taxon>
        <taxon>Copepoda</taxon>
        <taxon>Siphonostomatoida</taxon>
        <taxon>Caligidae</taxon>
        <taxon>Lepeophtheirus</taxon>
    </lineage>
</organism>
<name>A0A0K2TWI6_LEPSM</name>
<reference evidence="1" key="1">
    <citation type="submission" date="2014-05" db="EMBL/GenBank/DDBJ databases">
        <authorList>
            <person name="Chronopoulou M."/>
        </authorList>
    </citation>
    <scope>NUCLEOTIDE SEQUENCE</scope>
    <source>
        <tissue evidence="1">Whole organism</tissue>
    </source>
</reference>
<protein>
    <submittedName>
        <fullName evidence="1">Uncharacterized protein</fullName>
    </submittedName>
</protein>